<dbReference type="Proteomes" id="UP001061302">
    <property type="component" value="Chromosome"/>
</dbReference>
<evidence type="ECO:0008006" key="3">
    <source>
        <dbReference type="Google" id="ProtNLM"/>
    </source>
</evidence>
<proteinExistence type="predicted"/>
<evidence type="ECO:0000313" key="1">
    <source>
        <dbReference type="EMBL" id="UXY15173.1"/>
    </source>
</evidence>
<dbReference type="InterPro" id="IPR035979">
    <property type="entry name" value="RBD_domain_sf"/>
</dbReference>
<organism evidence="1 2">
    <name type="scientific">Chitiniphilus purpureus</name>
    <dbReference type="NCBI Taxonomy" id="2981137"/>
    <lineage>
        <taxon>Bacteria</taxon>
        <taxon>Pseudomonadati</taxon>
        <taxon>Pseudomonadota</taxon>
        <taxon>Betaproteobacteria</taxon>
        <taxon>Neisseriales</taxon>
        <taxon>Chitinibacteraceae</taxon>
        <taxon>Chitiniphilus</taxon>
    </lineage>
</organism>
<dbReference type="RefSeq" id="WP_263124567.1">
    <property type="nucleotide sequence ID" value="NZ_CP106753.1"/>
</dbReference>
<evidence type="ECO:0000313" key="2">
    <source>
        <dbReference type="Proteomes" id="UP001061302"/>
    </source>
</evidence>
<sequence length="82" mass="8820">MQLLLGNLPPTTEADDVRSLLEGLGVPGVGDIVVSTGEERSDALIRLEEVSAIAISACAQQLDGYHWRGHDLTATHTHLSWD</sequence>
<gene>
    <name evidence="1" type="ORF">N8I74_17955</name>
</gene>
<dbReference type="EMBL" id="CP106753">
    <property type="protein sequence ID" value="UXY15173.1"/>
    <property type="molecule type" value="Genomic_DNA"/>
</dbReference>
<reference evidence="1" key="1">
    <citation type="submission" date="2022-10" db="EMBL/GenBank/DDBJ databases">
        <title>Chitiniphilus purpureus sp. nov., a novel chitin-degrading bacterium isolated from crawfish pond sediment.</title>
        <authorList>
            <person name="Li K."/>
        </authorList>
    </citation>
    <scope>NUCLEOTIDE SEQUENCE</scope>
    <source>
        <strain evidence="1">CD1</strain>
    </source>
</reference>
<dbReference type="SUPFAM" id="SSF54928">
    <property type="entry name" value="RNA-binding domain, RBD"/>
    <property type="match status" value="1"/>
</dbReference>
<accession>A0ABY6DNC5</accession>
<name>A0ABY6DNC5_9NEIS</name>
<keyword evidence="2" id="KW-1185">Reference proteome</keyword>
<protein>
    <recommendedName>
        <fullName evidence="3">RNA-binding protein</fullName>
    </recommendedName>
</protein>